<dbReference type="InterPro" id="IPR051616">
    <property type="entry name" value="Cul2-RING_E3_ligase_SR"/>
</dbReference>
<organism evidence="2 3">
    <name type="scientific">Croceimicrobium hydrocarbonivorans</name>
    <dbReference type="NCBI Taxonomy" id="2761580"/>
    <lineage>
        <taxon>Bacteria</taxon>
        <taxon>Pseudomonadati</taxon>
        <taxon>Bacteroidota</taxon>
        <taxon>Flavobacteriia</taxon>
        <taxon>Flavobacteriales</taxon>
        <taxon>Owenweeksiaceae</taxon>
        <taxon>Croceimicrobium</taxon>
    </lineage>
</organism>
<name>A0A7H0VHG3_9FLAO</name>
<feature type="repeat" description="ANK" evidence="1">
    <location>
        <begin position="43"/>
        <end position="75"/>
    </location>
</feature>
<dbReference type="PROSITE" id="PS50088">
    <property type="entry name" value="ANK_REPEAT"/>
    <property type="match status" value="1"/>
</dbReference>
<dbReference type="RefSeq" id="WP_210759687.1">
    <property type="nucleotide sequence ID" value="NZ_CP060139.1"/>
</dbReference>
<sequence length="160" mass="17858">MKFKLFTSQENRKDLNSCIFRSDLSGALILIQAGADINGKNDRGIRPIYSALNSDNPKNLKSLIEQGADINIDFGAPLRESFDNCIDGMIQKNRNVPYPESLEMLEILLANGADPEIKDENGERPIDIIPVYAGSPENLNKLKSIFRALIPNIDELLKEQ</sequence>
<dbReference type="InterPro" id="IPR002110">
    <property type="entry name" value="Ankyrin_rpt"/>
</dbReference>
<protein>
    <submittedName>
        <fullName evidence="2">Uncharacterized protein</fullName>
    </submittedName>
</protein>
<reference evidence="2 3" key="1">
    <citation type="submission" date="2020-08" db="EMBL/GenBank/DDBJ databases">
        <title>Croceimicrobium hydrocarbonivorans gen. nov., sp. nov., a novel marine bacterium isolated from a bacterial consortium that degrades polyethylene terephthalate.</title>
        <authorList>
            <person name="Liu R."/>
        </authorList>
    </citation>
    <scope>NUCLEOTIDE SEQUENCE [LARGE SCALE GENOMIC DNA]</scope>
    <source>
        <strain evidence="2 3">A20-9</strain>
    </source>
</reference>
<dbReference type="InterPro" id="IPR036770">
    <property type="entry name" value="Ankyrin_rpt-contain_sf"/>
</dbReference>
<dbReference type="Proteomes" id="UP000516305">
    <property type="component" value="Chromosome"/>
</dbReference>
<dbReference type="Gene3D" id="1.25.40.20">
    <property type="entry name" value="Ankyrin repeat-containing domain"/>
    <property type="match status" value="1"/>
</dbReference>
<evidence type="ECO:0000313" key="3">
    <source>
        <dbReference type="Proteomes" id="UP000516305"/>
    </source>
</evidence>
<dbReference type="SUPFAM" id="SSF48403">
    <property type="entry name" value="Ankyrin repeat"/>
    <property type="match status" value="1"/>
</dbReference>
<gene>
    <name evidence="2" type="ORF">H4K34_04800</name>
</gene>
<dbReference type="PROSITE" id="PS50297">
    <property type="entry name" value="ANK_REP_REGION"/>
    <property type="match status" value="1"/>
</dbReference>
<keyword evidence="3" id="KW-1185">Reference proteome</keyword>
<accession>A0A7H0VHG3</accession>
<keyword evidence="1" id="KW-0040">ANK repeat</keyword>
<proteinExistence type="predicted"/>
<dbReference type="EMBL" id="CP060139">
    <property type="protein sequence ID" value="QNR25161.1"/>
    <property type="molecule type" value="Genomic_DNA"/>
</dbReference>
<evidence type="ECO:0000313" key="2">
    <source>
        <dbReference type="EMBL" id="QNR25161.1"/>
    </source>
</evidence>
<dbReference type="AlphaFoldDB" id="A0A7H0VHG3"/>
<dbReference type="PANTHER" id="PTHR46224">
    <property type="entry name" value="ANKYRIN REPEAT FAMILY PROTEIN"/>
    <property type="match status" value="1"/>
</dbReference>
<dbReference type="KEGG" id="chyd:H4K34_04800"/>
<evidence type="ECO:0000256" key="1">
    <source>
        <dbReference type="PROSITE-ProRule" id="PRU00023"/>
    </source>
</evidence>
<dbReference type="PANTHER" id="PTHR46224:SF6">
    <property type="entry name" value="ANKYRIN REPEAT FAMILY PROTEIN"/>
    <property type="match status" value="1"/>
</dbReference>